<dbReference type="PANTHER" id="PTHR43270">
    <property type="entry name" value="BETA-ALA-HIS DIPEPTIDASE"/>
    <property type="match status" value="1"/>
</dbReference>
<dbReference type="Pfam" id="PF07687">
    <property type="entry name" value="M20_dimer"/>
    <property type="match status" value="1"/>
</dbReference>
<dbReference type="GO" id="GO:0006508">
    <property type="term" value="P:proteolysis"/>
    <property type="evidence" value="ECO:0007669"/>
    <property type="project" value="UniProtKB-KW"/>
</dbReference>
<keyword evidence="6" id="KW-1185">Reference proteome</keyword>
<dbReference type="OrthoDB" id="9761532at2"/>
<dbReference type="STRING" id="237679.SAMN04488072_10720"/>
<dbReference type="Proteomes" id="UP000198642">
    <property type="component" value="Unassembled WGS sequence"/>
</dbReference>
<protein>
    <submittedName>
        <fullName evidence="5">Acetylornithine deacetylase/Succinyl-diaminopimelate desuccinylase</fullName>
    </submittedName>
</protein>
<proteinExistence type="predicted"/>
<dbReference type="Gene3D" id="3.30.70.360">
    <property type="match status" value="1"/>
</dbReference>
<name>A0A1I0YDW9_9BACI</name>
<dbReference type="GO" id="GO:0046872">
    <property type="term" value="F:metal ion binding"/>
    <property type="evidence" value="ECO:0007669"/>
    <property type="project" value="UniProtKB-KW"/>
</dbReference>
<dbReference type="NCBIfam" id="NF005034">
    <property type="entry name" value="PRK06446.1"/>
    <property type="match status" value="1"/>
</dbReference>
<dbReference type="RefSeq" id="WP_090237157.1">
    <property type="nucleotide sequence ID" value="NZ_FOJW01000007.1"/>
</dbReference>
<evidence type="ECO:0000256" key="2">
    <source>
        <dbReference type="ARBA" id="ARBA00022723"/>
    </source>
</evidence>
<accession>A0A1I0YDW9</accession>
<dbReference type="AlphaFoldDB" id="A0A1I0YDW9"/>
<dbReference type="InterPro" id="IPR051458">
    <property type="entry name" value="Cyt/Met_Dipeptidase"/>
</dbReference>
<dbReference type="InterPro" id="IPR002933">
    <property type="entry name" value="Peptidase_M20"/>
</dbReference>
<dbReference type="SUPFAM" id="SSF53187">
    <property type="entry name" value="Zn-dependent exopeptidases"/>
    <property type="match status" value="1"/>
</dbReference>
<evidence type="ECO:0000313" key="5">
    <source>
        <dbReference type="EMBL" id="SFB10423.1"/>
    </source>
</evidence>
<organism evidence="5 6">
    <name type="scientific">Lentibacillus halodurans</name>
    <dbReference type="NCBI Taxonomy" id="237679"/>
    <lineage>
        <taxon>Bacteria</taxon>
        <taxon>Bacillati</taxon>
        <taxon>Bacillota</taxon>
        <taxon>Bacilli</taxon>
        <taxon>Bacillales</taxon>
        <taxon>Bacillaceae</taxon>
        <taxon>Lentibacillus</taxon>
    </lineage>
</organism>
<dbReference type="GO" id="GO:0008233">
    <property type="term" value="F:peptidase activity"/>
    <property type="evidence" value="ECO:0007669"/>
    <property type="project" value="UniProtKB-KW"/>
</dbReference>
<keyword evidence="2" id="KW-0479">Metal-binding</keyword>
<gene>
    <name evidence="5" type="ORF">SAMN04488072_10720</name>
</gene>
<evidence type="ECO:0000256" key="3">
    <source>
        <dbReference type="ARBA" id="ARBA00022801"/>
    </source>
</evidence>
<reference evidence="5 6" key="1">
    <citation type="submission" date="2016-10" db="EMBL/GenBank/DDBJ databases">
        <authorList>
            <person name="de Groot N.N."/>
        </authorList>
    </citation>
    <scope>NUCLEOTIDE SEQUENCE [LARGE SCALE GENOMIC DNA]</scope>
    <source>
        <strain evidence="5 6">CGMCC 1.3702</strain>
    </source>
</reference>
<dbReference type="Pfam" id="PF01546">
    <property type="entry name" value="Peptidase_M20"/>
    <property type="match status" value="1"/>
</dbReference>
<feature type="domain" description="Peptidase M20 dimerisation" evidence="4">
    <location>
        <begin position="190"/>
        <end position="346"/>
    </location>
</feature>
<dbReference type="Gene3D" id="3.40.630.10">
    <property type="entry name" value="Zn peptidases"/>
    <property type="match status" value="1"/>
</dbReference>
<sequence length="463" mass="52576">MQNIKAYIEENREYYINWLKEFCEIPSVAAQNRGMTESVTYLKELFNEAFDQSPEVLETKGYPVVFSHLKGTEDMTLSFYNHYDVQPEDPVELWDTPPFEPTIIGEQMYARGIADNKGNLIARLAAIHAIKNVTGELPINIKFIFEGEEEIGSVSLPEFSDRYADKIQADGCVWEFGYRDGDHRLQLSLGVKGMLYVELFSRGANTDLHSAQASIVESPVWRLVWALNLLKDENEKILIPGFYDDIIPLTEEDQEMIEHYCLNEDFLLDHLDISNFVNGLEGEKLKVKHIFEPTCNICGIQSGYTGEGSKTVLPSKAFAKVDFRLVPGQDPEKILRDLRNYLDDHGFTDIGIRSFTKEEAARTSPNEQITIAAINTIQASTNEMPNVIPNTPGTGPMFELCQKHGIPAVSFGVGHFASNNHAPNENIFIEDFLEGIKMMASFVFHFKDEMEKREEESYDKAKR</sequence>
<keyword evidence="3" id="KW-0378">Hydrolase</keyword>
<evidence type="ECO:0000256" key="1">
    <source>
        <dbReference type="ARBA" id="ARBA00022670"/>
    </source>
</evidence>
<evidence type="ECO:0000259" key="4">
    <source>
        <dbReference type="Pfam" id="PF07687"/>
    </source>
</evidence>
<keyword evidence="1" id="KW-0645">Protease</keyword>
<dbReference type="InterPro" id="IPR011650">
    <property type="entry name" value="Peptidase_M20_dimer"/>
</dbReference>
<dbReference type="PANTHER" id="PTHR43270:SF8">
    <property type="entry name" value="DI- AND TRIPEPTIDASE DUG2-RELATED"/>
    <property type="match status" value="1"/>
</dbReference>
<dbReference type="EMBL" id="FOJW01000007">
    <property type="protein sequence ID" value="SFB10423.1"/>
    <property type="molecule type" value="Genomic_DNA"/>
</dbReference>
<dbReference type="GO" id="GO:0005829">
    <property type="term" value="C:cytosol"/>
    <property type="evidence" value="ECO:0007669"/>
    <property type="project" value="TreeGrafter"/>
</dbReference>
<evidence type="ECO:0000313" key="6">
    <source>
        <dbReference type="Proteomes" id="UP000198642"/>
    </source>
</evidence>
<dbReference type="GO" id="GO:0009014">
    <property type="term" value="F:succinyl-diaminopimelate desuccinylase activity"/>
    <property type="evidence" value="ECO:0007669"/>
    <property type="project" value="TreeGrafter"/>
</dbReference>
<dbReference type="GO" id="GO:0009089">
    <property type="term" value="P:lysine biosynthetic process via diaminopimelate"/>
    <property type="evidence" value="ECO:0007669"/>
    <property type="project" value="TreeGrafter"/>
</dbReference>